<organism evidence="1 2">
    <name type="scientific">Methanosarcina horonobensis HB-1 = JCM 15518</name>
    <dbReference type="NCBI Taxonomy" id="1434110"/>
    <lineage>
        <taxon>Archaea</taxon>
        <taxon>Methanobacteriati</taxon>
        <taxon>Methanobacteriota</taxon>
        <taxon>Stenosarchaea group</taxon>
        <taxon>Methanomicrobia</taxon>
        <taxon>Methanosarcinales</taxon>
        <taxon>Methanosarcinaceae</taxon>
        <taxon>Methanosarcina</taxon>
    </lineage>
</organism>
<evidence type="ECO:0000313" key="1">
    <source>
        <dbReference type="EMBL" id="AKB78111.1"/>
    </source>
</evidence>
<sequence length="71" mass="8013">MRAVTIKLYNDAEELSKAGIIVPEDVPISDNDFELDILMFAEIYELVQVDRNGDDITLHYLDSGVPRSEIS</sequence>
<accession>A0A0E3SB88</accession>
<name>A0A0E3SB88_9EURY</name>
<dbReference type="EMBL" id="CP009516">
    <property type="protein sequence ID" value="AKB78111.1"/>
    <property type="molecule type" value="Genomic_DNA"/>
</dbReference>
<dbReference type="HOGENOM" id="CLU_2730390_0_0_2"/>
<protein>
    <submittedName>
        <fullName evidence="1">Uncharacterized protein</fullName>
    </submittedName>
</protein>
<dbReference type="KEGG" id="mhor:MSHOH_1628"/>
<dbReference type="RefSeq" id="WP_048138952.1">
    <property type="nucleotide sequence ID" value="NZ_BBCW01000063.1"/>
</dbReference>
<dbReference type="OrthoDB" id="373884at2157"/>
<dbReference type="PATRIC" id="fig|1434110.4.peg.2055"/>
<evidence type="ECO:0000313" key="2">
    <source>
        <dbReference type="Proteomes" id="UP000033101"/>
    </source>
</evidence>
<keyword evidence="2" id="KW-1185">Reference proteome</keyword>
<gene>
    <name evidence="1" type="ORF">MSHOH_1628</name>
</gene>
<reference evidence="1 2" key="1">
    <citation type="submission" date="2014-07" db="EMBL/GenBank/DDBJ databases">
        <title>Methanogenic archaea and the global carbon cycle.</title>
        <authorList>
            <person name="Henriksen J.R."/>
            <person name="Luke J."/>
            <person name="Reinhart S."/>
            <person name="Benedict M.N."/>
            <person name="Youngblut N.D."/>
            <person name="Metcalf M.E."/>
            <person name="Whitaker R.J."/>
            <person name="Metcalf W.W."/>
        </authorList>
    </citation>
    <scope>NUCLEOTIDE SEQUENCE [LARGE SCALE GENOMIC DNA]</scope>
    <source>
        <strain evidence="1 2">HB-1</strain>
    </source>
</reference>
<dbReference type="AlphaFoldDB" id="A0A0E3SB88"/>
<proteinExistence type="predicted"/>
<dbReference type="GeneID" id="24830839"/>
<dbReference type="Proteomes" id="UP000033101">
    <property type="component" value="Chromosome"/>
</dbReference>